<dbReference type="GO" id="GO:0003677">
    <property type="term" value="F:DNA binding"/>
    <property type="evidence" value="ECO:0007669"/>
    <property type="project" value="UniProtKB-KW"/>
</dbReference>
<keyword evidence="10 18" id="KW-0732">Signal</keyword>
<evidence type="ECO:0000256" key="18">
    <source>
        <dbReference type="SAM" id="SignalP"/>
    </source>
</evidence>
<keyword evidence="15" id="KW-0472">Membrane</keyword>
<reference evidence="20" key="1">
    <citation type="submission" date="2015-07" db="EMBL/GenBank/DDBJ databases">
        <title>MeaNS - Measles Nucleotide Surveillance Program.</title>
        <authorList>
            <person name="Tran T."/>
            <person name="Druce J."/>
        </authorList>
    </citation>
    <scope>NUCLEOTIDE SEQUENCE</scope>
    <source>
        <strain evidence="20">UCB-OBI-ISO-001</strain>
        <tissue evidence="20">Gonad</tissue>
    </source>
</reference>
<organism evidence="20">
    <name type="scientific">Octopus bimaculoides</name>
    <name type="common">California two-spotted octopus</name>
    <dbReference type="NCBI Taxonomy" id="37653"/>
    <lineage>
        <taxon>Eukaryota</taxon>
        <taxon>Metazoa</taxon>
        <taxon>Spiralia</taxon>
        <taxon>Lophotrochozoa</taxon>
        <taxon>Mollusca</taxon>
        <taxon>Cephalopoda</taxon>
        <taxon>Coleoidea</taxon>
        <taxon>Octopodiformes</taxon>
        <taxon>Octopoda</taxon>
        <taxon>Incirrata</taxon>
        <taxon>Octopodidae</taxon>
        <taxon>Octopus</taxon>
    </lineage>
</organism>
<evidence type="ECO:0000256" key="15">
    <source>
        <dbReference type="ARBA" id="ARBA00023136"/>
    </source>
</evidence>
<dbReference type="SUPFAM" id="SSF47473">
    <property type="entry name" value="EF-hand"/>
    <property type="match status" value="1"/>
</dbReference>
<feature type="compositionally biased region" description="Low complexity" evidence="17">
    <location>
        <begin position="402"/>
        <end position="464"/>
    </location>
</feature>
<dbReference type="GO" id="GO:0016020">
    <property type="term" value="C:membrane"/>
    <property type="evidence" value="ECO:0007669"/>
    <property type="project" value="UniProtKB-SubCell"/>
</dbReference>
<accession>A0A0L8HQS8</accession>
<evidence type="ECO:0000256" key="11">
    <source>
        <dbReference type="ARBA" id="ARBA00022737"/>
    </source>
</evidence>
<dbReference type="InterPro" id="IPR057576">
    <property type="entry name" value="NUCB1_N"/>
</dbReference>
<proteinExistence type="inferred from homology"/>
<keyword evidence="14" id="KW-0238">DNA-binding</keyword>
<evidence type="ECO:0000256" key="4">
    <source>
        <dbReference type="ARBA" id="ARBA00004613"/>
    </source>
</evidence>
<evidence type="ECO:0000256" key="10">
    <source>
        <dbReference type="ARBA" id="ARBA00022729"/>
    </source>
</evidence>
<evidence type="ECO:0000256" key="9">
    <source>
        <dbReference type="ARBA" id="ARBA00022658"/>
    </source>
</evidence>
<evidence type="ECO:0000313" key="20">
    <source>
        <dbReference type="EMBL" id="KOF91586.1"/>
    </source>
</evidence>
<keyword evidence="11" id="KW-0677">Repeat</keyword>
<dbReference type="OrthoDB" id="5982823at2759"/>
<evidence type="ECO:0000256" key="3">
    <source>
        <dbReference type="ARBA" id="ARBA00004555"/>
    </source>
</evidence>
<keyword evidence="12" id="KW-0106">Calcium</keyword>
<name>A0A0L8HQS8_OCTBM</name>
<dbReference type="InterPro" id="IPR040250">
    <property type="entry name" value="Nucleobindin"/>
</dbReference>
<feature type="domain" description="EF-hand" evidence="19">
    <location>
        <begin position="234"/>
        <end position="263"/>
    </location>
</feature>
<keyword evidence="6" id="KW-0963">Cytoplasm</keyword>
<feature type="region of interest" description="Disordered" evidence="17">
    <location>
        <begin position="360"/>
        <end position="464"/>
    </location>
</feature>
<dbReference type="GO" id="GO:0005085">
    <property type="term" value="F:guanyl-nucleotide exchange factor activity"/>
    <property type="evidence" value="ECO:0007669"/>
    <property type="project" value="UniProtKB-KW"/>
</dbReference>
<evidence type="ECO:0000256" key="2">
    <source>
        <dbReference type="ARBA" id="ARBA00004496"/>
    </source>
</evidence>
<comment type="subcellular location">
    <subcellularLocation>
        <location evidence="2">Cytoplasm</location>
    </subcellularLocation>
    <subcellularLocation>
        <location evidence="3">Golgi apparatus</location>
    </subcellularLocation>
    <subcellularLocation>
        <location evidence="1">Membrane</location>
        <topology evidence="1">Peripheral membrane protein</topology>
    </subcellularLocation>
    <subcellularLocation>
        <location evidence="4">Secreted</location>
    </subcellularLocation>
</comment>
<dbReference type="GO" id="GO:0070062">
    <property type="term" value="C:extracellular exosome"/>
    <property type="evidence" value="ECO:0007669"/>
    <property type="project" value="TreeGrafter"/>
</dbReference>
<evidence type="ECO:0000259" key="19">
    <source>
        <dbReference type="PROSITE" id="PS50222"/>
    </source>
</evidence>
<dbReference type="InterPro" id="IPR011992">
    <property type="entry name" value="EF-hand-dom_pair"/>
</dbReference>
<keyword evidence="16" id="KW-0175">Coiled coil</keyword>
<dbReference type="OMA" id="QETDTNH"/>
<evidence type="ECO:0000256" key="16">
    <source>
        <dbReference type="SAM" id="Coils"/>
    </source>
</evidence>
<keyword evidence="7" id="KW-0964">Secreted</keyword>
<dbReference type="InterPro" id="IPR002048">
    <property type="entry name" value="EF_hand_dom"/>
</dbReference>
<dbReference type="EMBL" id="KQ417506">
    <property type="protein sequence ID" value="KOF91586.1"/>
    <property type="molecule type" value="Genomic_DNA"/>
</dbReference>
<feature type="coiled-coil region" evidence="16">
    <location>
        <begin position="139"/>
        <end position="188"/>
    </location>
</feature>
<evidence type="ECO:0000256" key="17">
    <source>
        <dbReference type="SAM" id="MobiDB-lite"/>
    </source>
</evidence>
<evidence type="ECO:0000256" key="14">
    <source>
        <dbReference type="ARBA" id="ARBA00023125"/>
    </source>
</evidence>
<evidence type="ECO:0000256" key="12">
    <source>
        <dbReference type="ARBA" id="ARBA00022837"/>
    </source>
</evidence>
<feature type="chain" id="PRO_5005583888" description="EF-hand domain-containing protein" evidence="18">
    <location>
        <begin position="20"/>
        <end position="498"/>
    </location>
</feature>
<gene>
    <name evidence="20" type="ORF">OCBIM_22008508mg</name>
</gene>
<comment type="similarity">
    <text evidence="5">Belongs to the nucleobindin family.</text>
</comment>
<dbReference type="AlphaFoldDB" id="A0A0L8HQS8"/>
<dbReference type="Pfam" id="PF25434">
    <property type="entry name" value="NUCB1_N"/>
    <property type="match status" value="1"/>
</dbReference>
<dbReference type="PANTHER" id="PTHR19237">
    <property type="entry name" value="NUCLEOBINDIN"/>
    <property type="match status" value="1"/>
</dbReference>
<keyword evidence="8" id="KW-0597">Phosphoprotein</keyword>
<keyword evidence="9" id="KW-0344">Guanine-nucleotide releasing factor</keyword>
<sequence length="498" mass="58859">MFITILVSLVLFVINGIVCPPVKPGTKPKEGASVNDTNETGLAYDRYLNEIVTVLEEDPAFKKKLETSDLQYIKSGAISKDLDLVHHGIRQQLDEIKRREVIRLKSLVQGQFKYKSEERGNRKVALHHININNPDSFEQDDLAKLIKQATHDLDELDRERKEEFKQYEMKKEHEIKQKLANMNETERKIEVQHIKEMKEKHKQHPKIHHPGSKAQLEEVWEEVDRLNGENFNPKTFFKLHDVNGDGVLEPSEVEALFTREIEKMYDPNNPEDDMKEAKEEINRMREHVFKEADTDDNHLLDEGEFERLTQREEFGKDEGWKGLDEDDEIYSEEEMQQYEKMLREEEERLKKQQIYDNLAQPGQVVQPVDPNVVHMQQPHQEQQQQHQEQQNLQYAHQEKLRQQQLTDAQHQQQFAQQQAALHQQQQQQPVGHQQQQQPVGHQQQQPVVHQQQQPVVHQQQQPVVQQHQQQQPVVQQHQQQPVVQQQQQQHQPVVQQHQ</sequence>
<dbReference type="PROSITE" id="PS50222">
    <property type="entry name" value="EF_HAND_2"/>
    <property type="match status" value="1"/>
</dbReference>
<feature type="signal peptide" evidence="18">
    <location>
        <begin position="1"/>
        <end position="19"/>
    </location>
</feature>
<dbReference type="PROSITE" id="PS00018">
    <property type="entry name" value="EF_HAND_1"/>
    <property type="match status" value="2"/>
</dbReference>
<protein>
    <recommendedName>
        <fullName evidence="19">EF-hand domain-containing protein</fullName>
    </recommendedName>
</protein>
<evidence type="ECO:0000256" key="13">
    <source>
        <dbReference type="ARBA" id="ARBA00023034"/>
    </source>
</evidence>
<dbReference type="PANTHER" id="PTHR19237:SF20">
    <property type="entry name" value="NUCLEOBINDIN 1"/>
    <property type="match status" value="1"/>
</dbReference>
<evidence type="ECO:0000256" key="5">
    <source>
        <dbReference type="ARBA" id="ARBA00008063"/>
    </source>
</evidence>
<keyword evidence="13" id="KW-0333">Golgi apparatus</keyword>
<feature type="compositionally biased region" description="Low complexity" evidence="17">
    <location>
        <begin position="376"/>
        <end position="395"/>
    </location>
</feature>
<evidence type="ECO:0000256" key="1">
    <source>
        <dbReference type="ARBA" id="ARBA00004170"/>
    </source>
</evidence>
<dbReference type="Gene3D" id="1.10.238.10">
    <property type="entry name" value="EF-hand"/>
    <property type="match status" value="1"/>
</dbReference>
<evidence type="ECO:0000256" key="7">
    <source>
        <dbReference type="ARBA" id="ARBA00022525"/>
    </source>
</evidence>
<dbReference type="GO" id="GO:0005794">
    <property type="term" value="C:Golgi apparatus"/>
    <property type="evidence" value="ECO:0007669"/>
    <property type="project" value="UniProtKB-SubCell"/>
</dbReference>
<dbReference type="GO" id="GO:0005793">
    <property type="term" value="C:endoplasmic reticulum-Golgi intermediate compartment"/>
    <property type="evidence" value="ECO:0007669"/>
    <property type="project" value="TreeGrafter"/>
</dbReference>
<dbReference type="InterPro" id="IPR018247">
    <property type="entry name" value="EF_Hand_1_Ca_BS"/>
</dbReference>
<evidence type="ECO:0000256" key="8">
    <source>
        <dbReference type="ARBA" id="ARBA00022553"/>
    </source>
</evidence>
<evidence type="ECO:0000256" key="6">
    <source>
        <dbReference type="ARBA" id="ARBA00022490"/>
    </source>
</evidence>
<dbReference type="GO" id="GO:0005509">
    <property type="term" value="F:calcium ion binding"/>
    <property type="evidence" value="ECO:0007669"/>
    <property type="project" value="InterPro"/>
</dbReference>
<dbReference type="STRING" id="37653.A0A0L8HQS8"/>